<dbReference type="Proteomes" id="UP001165667">
    <property type="component" value="Unassembled WGS sequence"/>
</dbReference>
<reference evidence="2" key="1">
    <citation type="submission" date="2022-05" db="EMBL/GenBank/DDBJ databases">
        <authorList>
            <person name="Pankratov T."/>
        </authorList>
    </citation>
    <scope>NUCLEOTIDE SEQUENCE</scope>
    <source>
        <strain evidence="2">BP6-180914</strain>
    </source>
</reference>
<sequence>MSAEGLALFLLPFVVYAGLLLIRAARPPKPDSRPEPILLLASCGFGLVILGLLALGILGPRSRGSYTPAHLEGGQLVPGHME</sequence>
<feature type="transmembrane region" description="Helical" evidence="1">
    <location>
        <begin position="6"/>
        <end position="25"/>
    </location>
</feature>
<dbReference type="InterPro" id="IPR046093">
    <property type="entry name" value="DUF6111"/>
</dbReference>
<keyword evidence="1" id="KW-0472">Membrane</keyword>
<evidence type="ECO:0000313" key="3">
    <source>
        <dbReference type="Proteomes" id="UP001165667"/>
    </source>
</evidence>
<dbReference type="EMBL" id="JAMOIM010000004">
    <property type="protein sequence ID" value="MCW6508138.1"/>
    <property type="molecule type" value="Genomic_DNA"/>
</dbReference>
<feature type="transmembrane region" description="Helical" evidence="1">
    <location>
        <begin position="37"/>
        <end position="58"/>
    </location>
</feature>
<keyword evidence="3" id="KW-1185">Reference proteome</keyword>
<keyword evidence="1" id="KW-0812">Transmembrane</keyword>
<evidence type="ECO:0000313" key="2">
    <source>
        <dbReference type="EMBL" id="MCW6508138.1"/>
    </source>
</evidence>
<proteinExistence type="predicted"/>
<accession>A0AA41Z079</accession>
<comment type="caution">
    <text evidence="2">The sequence shown here is derived from an EMBL/GenBank/DDBJ whole genome shotgun (WGS) entry which is preliminary data.</text>
</comment>
<dbReference type="RefSeq" id="WP_282584481.1">
    <property type="nucleotide sequence ID" value="NZ_JAMOIM010000004.1"/>
</dbReference>
<dbReference type="AlphaFoldDB" id="A0AA41Z079"/>
<gene>
    <name evidence="2" type="ORF">M8523_08890</name>
</gene>
<name>A0AA41Z079_9HYPH</name>
<dbReference type="Pfam" id="PF19606">
    <property type="entry name" value="DUF6111"/>
    <property type="match status" value="1"/>
</dbReference>
<evidence type="ECO:0000256" key="1">
    <source>
        <dbReference type="SAM" id="Phobius"/>
    </source>
</evidence>
<protein>
    <submittedName>
        <fullName evidence="2">DUF6111 family protein</fullName>
    </submittedName>
</protein>
<keyword evidence="1" id="KW-1133">Transmembrane helix</keyword>
<organism evidence="2 3">
    <name type="scientific">Lichenifustis flavocetrariae</name>
    <dbReference type="NCBI Taxonomy" id="2949735"/>
    <lineage>
        <taxon>Bacteria</taxon>
        <taxon>Pseudomonadati</taxon>
        <taxon>Pseudomonadota</taxon>
        <taxon>Alphaproteobacteria</taxon>
        <taxon>Hyphomicrobiales</taxon>
        <taxon>Lichenihabitantaceae</taxon>
        <taxon>Lichenifustis</taxon>
    </lineage>
</organism>